<organism evidence="2 3">
    <name type="scientific">Amycolatopsis minnesotensis</name>
    <dbReference type="NCBI Taxonomy" id="337894"/>
    <lineage>
        <taxon>Bacteria</taxon>
        <taxon>Bacillati</taxon>
        <taxon>Actinomycetota</taxon>
        <taxon>Actinomycetes</taxon>
        <taxon>Pseudonocardiales</taxon>
        <taxon>Pseudonocardiaceae</taxon>
        <taxon>Amycolatopsis</taxon>
    </lineage>
</organism>
<evidence type="ECO:0000313" key="3">
    <source>
        <dbReference type="Proteomes" id="UP001501116"/>
    </source>
</evidence>
<feature type="transmembrane region" description="Helical" evidence="1">
    <location>
        <begin position="43"/>
        <end position="61"/>
    </location>
</feature>
<accession>A0ABN2PZ58</accession>
<keyword evidence="1" id="KW-1133">Transmembrane helix</keyword>
<keyword evidence="1" id="KW-0472">Membrane</keyword>
<feature type="transmembrane region" description="Helical" evidence="1">
    <location>
        <begin position="20"/>
        <end position="37"/>
    </location>
</feature>
<keyword evidence="3" id="KW-1185">Reference proteome</keyword>
<proteinExistence type="predicted"/>
<evidence type="ECO:0000313" key="2">
    <source>
        <dbReference type="EMBL" id="GAA1938086.1"/>
    </source>
</evidence>
<dbReference type="EMBL" id="BAAANN010000001">
    <property type="protein sequence ID" value="GAA1938086.1"/>
    <property type="molecule type" value="Genomic_DNA"/>
</dbReference>
<comment type="caution">
    <text evidence="2">The sequence shown here is derived from an EMBL/GenBank/DDBJ whole genome shotgun (WGS) entry which is preliminary data.</text>
</comment>
<evidence type="ECO:0000256" key="1">
    <source>
        <dbReference type="SAM" id="Phobius"/>
    </source>
</evidence>
<protein>
    <submittedName>
        <fullName evidence="2">Uncharacterized protein</fullName>
    </submittedName>
</protein>
<keyword evidence="1" id="KW-0812">Transmembrane</keyword>
<gene>
    <name evidence="2" type="ORF">GCM10009754_01380</name>
</gene>
<sequence length="263" mass="29256">MRKRVVEALRNLRTRRYVEAYAIAVVAAVLAALSLVNDVVSDNVRWAAVLAGVGVLVYRVTLPEDTIKVAADDWLFDRSRFHSVSFASRLMKAKQVWVLAPSAANVLSASNSEAIRRTVLRHNDGRLRVIVLNPDEAGAVVLAGRQLDDSVEFPAEEFEPALRSTIRRLAALAAWDTSGTVEWRLASYNPGFSLVGIDVPTQAGVIIVEFHGCHNVSTENRMHIEITRKTGGRWYAYWQRQFEEFWKQANAPGIVSVESGGQR</sequence>
<dbReference type="RefSeq" id="WP_344412161.1">
    <property type="nucleotide sequence ID" value="NZ_BAAANN010000001.1"/>
</dbReference>
<dbReference type="Proteomes" id="UP001501116">
    <property type="component" value="Unassembled WGS sequence"/>
</dbReference>
<reference evidence="2 3" key="1">
    <citation type="journal article" date="2019" name="Int. J. Syst. Evol. Microbiol.">
        <title>The Global Catalogue of Microorganisms (GCM) 10K type strain sequencing project: providing services to taxonomists for standard genome sequencing and annotation.</title>
        <authorList>
            <consortium name="The Broad Institute Genomics Platform"/>
            <consortium name="The Broad Institute Genome Sequencing Center for Infectious Disease"/>
            <person name="Wu L."/>
            <person name="Ma J."/>
        </authorList>
    </citation>
    <scope>NUCLEOTIDE SEQUENCE [LARGE SCALE GENOMIC DNA]</scope>
    <source>
        <strain evidence="2 3">JCM 14545</strain>
    </source>
</reference>
<name>A0ABN2PZ58_9PSEU</name>